<dbReference type="InterPro" id="IPR041203">
    <property type="entry name" value="Bact_A2M_MG5"/>
</dbReference>
<dbReference type="InterPro" id="IPR051802">
    <property type="entry name" value="YfhM-like"/>
</dbReference>
<evidence type="ECO:0000256" key="1">
    <source>
        <dbReference type="ARBA" id="ARBA00010556"/>
    </source>
</evidence>
<dbReference type="EMBL" id="JADKFW010000021">
    <property type="protein sequence ID" value="MBK9719727.1"/>
    <property type="molecule type" value="Genomic_DNA"/>
</dbReference>
<keyword evidence="2" id="KW-0732">Signal</keyword>
<dbReference type="Pfam" id="PF11974">
    <property type="entry name" value="bMG3"/>
    <property type="match status" value="1"/>
</dbReference>
<evidence type="ECO:0008006" key="7">
    <source>
        <dbReference type="Google" id="ProtNLM"/>
    </source>
</evidence>
<dbReference type="Pfam" id="PF17973">
    <property type="entry name" value="bMG10"/>
    <property type="match status" value="1"/>
</dbReference>
<dbReference type="PANTHER" id="PTHR40094:SF1">
    <property type="entry name" value="UBIQUITIN DOMAIN-CONTAINING PROTEIN"/>
    <property type="match status" value="1"/>
</dbReference>
<dbReference type="InterPro" id="IPR008930">
    <property type="entry name" value="Terpenoid_cyclase/PrenylTrfase"/>
</dbReference>
<dbReference type="InterPro" id="IPR001599">
    <property type="entry name" value="Macroglobln_a2"/>
</dbReference>
<dbReference type="Proteomes" id="UP000808349">
    <property type="component" value="Unassembled WGS sequence"/>
</dbReference>
<dbReference type="InterPro" id="IPR047565">
    <property type="entry name" value="Alpha-macroglob_thiol-ester_cl"/>
</dbReference>
<dbReference type="SMART" id="SM01360">
    <property type="entry name" value="A2M"/>
    <property type="match status" value="1"/>
</dbReference>
<dbReference type="Pfam" id="PF17972">
    <property type="entry name" value="bMG5"/>
    <property type="match status" value="1"/>
</dbReference>
<dbReference type="Gene3D" id="2.60.40.1930">
    <property type="match status" value="1"/>
</dbReference>
<dbReference type="Pfam" id="PF07678">
    <property type="entry name" value="TED_complement"/>
    <property type="match status" value="1"/>
</dbReference>
<proteinExistence type="inferred from homology"/>
<dbReference type="GO" id="GO:0004866">
    <property type="term" value="F:endopeptidase inhibitor activity"/>
    <property type="evidence" value="ECO:0007669"/>
    <property type="project" value="InterPro"/>
</dbReference>
<protein>
    <recommendedName>
        <fullName evidence="7">Alpha-2-macroglobulin</fullName>
    </recommendedName>
</protein>
<dbReference type="InterPro" id="IPR041246">
    <property type="entry name" value="Bact_MG10"/>
</dbReference>
<name>A0A9D7XJH1_9BACT</name>
<dbReference type="SMART" id="SM01359">
    <property type="entry name" value="A2M_N_2"/>
    <property type="match status" value="1"/>
</dbReference>
<evidence type="ECO:0000259" key="3">
    <source>
        <dbReference type="SMART" id="SM01359"/>
    </source>
</evidence>
<dbReference type="CDD" id="cd02891">
    <property type="entry name" value="A2M_like"/>
    <property type="match status" value="1"/>
</dbReference>
<dbReference type="InterPro" id="IPR002890">
    <property type="entry name" value="MG2"/>
</dbReference>
<evidence type="ECO:0000259" key="4">
    <source>
        <dbReference type="SMART" id="SM01360"/>
    </source>
</evidence>
<accession>A0A9D7XJH1</accession>
<evidence type="ECO:0000313" key="5">
    <source>
        <dbReference type="EMBL" id="MBK9719727.1"/>
    </source>
</evidence>
<dbReference type="SUPFAM" id="SSF48239">
    <property type="entry name" value="Terpenoid cyclases/Protein prenyltransferases"/>
    <property type="match status" value="1"/>
</dbReference>
<feature type="domain" description="Alpha-2-macroglobulin bait region" evidence="3">
    <location>
        <begin position="985"/>
        <end position="1127"/>
    </location>
</feature>
<evidence type="ECO:0000313" key="6">
    <source>
        <dbReference type="Proteomes" id="UP000808349"/>
    </source>
</evidence>
<comment type="similarity">
    <text evidence="1">Belongs to the protease inhibitor I39 (alpha-2-macroglobulin) family. Bacterial alpha-2-macroglobulin subfamily.</text>
</comment>
<dbReference type="SMART" id="SM01419">
    <property type="entry name" value="Thiol-ester_cl"/>
    <property type="match status" value="1"/>
</dbReference>
<dbReference type="GO" id="GO:0005615">
    <property type="term" value="C:extracellular space"/>
    <property type="evidence" value="ECO:0007669"/>
    <property type="project" value="InterPro"/>
</dbReference>
<dbReference type="Pfam" id="PF00207">
    <property type="entry name" value="A2M"/>
    <property type="match status" value="1"/>
</dbReference>
<dbReference type="InterPro" id="IPR011626">
    <property type="entry name" value="Alpha-macroglobulin_TED"/>
</dbReference>
<dbReference type="InterPro" id="IPR041462">
    <property type="entry name" value="Bact_A2M_MG6"/>
</dbReference>
<dbReference type="PANTHER" id="PTHR40094">
    <property type="entry name" value="ALPHA-2-MACROGLOBULIN HOMOLOG"/>
    <property type="match status" value="1"/>
</dbReference>
<dbReference type="InterPro" id="IPR021868">
    <property type="entry name" value="Alpha_2_Macroglob_MG3"/>
</dbReference>
<evidence type="ECO:0000256" key="2">
    <source>
        <dbReference type="ARBA" id="ARBA00022729"/>
    </source>
</evidence>
<dbReference type="Pfam" id="PF07703">
    <property type="entry name" value="A2M_BRD"/>
    <property type="match status" value="1"/>
</dbReference>
<dbReference type="PROSITE" id="PS51257">
    <property type="entry name" value="PROKAR_LIPOPROTEIN"/>
    <property type="match status" value="1"/>
</dbReference>
<dbReference type="Gene3D" id="1.50.10.20">
    <property type="match status" value="1"/>
</dbReference>
<sequence length="1855" mass="209791">MKILNQVSQLFWLYIFVIISIGCGKTKTTDIKSNPYAYKEYVNGFTANAIKRSEPIKILFNRPAVKEDQINNAVTNDIVSLSPKLNGEIKWQNEFTLLFIPDQKNIVSDQVYKVEVNLKKIFKEIPDSIQTLKFDVIFAPIEVNVNLGFLRYDPSQVDRMKLEGVINTTDPISEAELNAIFELKNEGNNKIQTSITSRPNVSNEYLISFTNIERSTTSYPLEVIWYEKPEFKANKQQQLFTVPAKGSFTVTGVDDGTNNGKMLQVYFSDPLNQNQDLNGLVLIKPDSAKFDVKRENDLLLINLSDSWLSSAGSLILDSKLSSEKGIPLGTQFEYQFNFNEEKPKVRFVSDGNILPYVDDVRYSFEAINLNKVDIEIFKIFSNNVLYNMHSEYQDDVYNMVKLGRIIHQQTLILDNEGQGSNRNTWKRYGLDLRKMIEPEPGAMYEIRIAFKPQYSNYTCAKEKKELTMNSYDDFSGTEEFKSIWSPWGNYEYDRDPSEEYCYNNDDPCCPSYYCAQNFARRILLASNIAMIAKTSADGGQSFVMVNNILDGKPVSGSEVIFYDNQLQILGTSKTDGKGIVMPDMKQQARYVVAKNGKNFAYLKLNEGTSLSLSEFDVSGIKSKSGMKASIYTERGVWRPGDTIYLNCILAQKDIAIPETFPIQLKVKNPKGQVVYSEWMSNHLFGLYSFKIPTRYDAITGAYTATITVGLSVFEKRLNIETIKPNRFKVDWVLKDDLNSESNNGGTLTASWLFGNPASKMKAKVDLTYSVVSPKFKTFTDYVFLDPEKSHVSGTATLFEGTLDANGQTTINYQNLDKELLNGKVACTFTSRVFDPGGDMSTDYYVKEISPFNEYVGVKMPHSDYGNRLNLNEDQSVQFVALSSTGKPVANRTLTIDLYDVRWEWWYEVRNYSGQYSHNDFRKLIESKKVTTDQNGIATVVYNLKNYGRYFIKATNTQNDYSAGDYFYTGYPYDENDKSKEFISILNFTSDKPEYQVGEKAVISLPGASQGNYIISVIRENRILKHYQVGASKERTFFELDITKEMMPNVYLDVSFIQPASGLKNDLPLRMYGVISIKVEDKSLKLNPVISCSDLFRPEESFEVEVSEQSNRTMAYQLFIVDEGLLGLTRFTTPNPYSDLFQKEALTMMTWDNYDQIIGELGEGFSKMFSIGGDQAMSTENIAKLQRFKPVVLKTEPQVLKAGEKRKHKFTISNYVGSVRVMLISNNTEAYGSSEKTVPVKKELMTQLTFPRVVAINDVLQVPVTVFVSENNIKNVEVSLKTSGQIEIVGDRSRTISFNRPGDQTIYFNAKANSKIGASSVEAVVKSGSFQAQNKVTFFVDNPNPITQEVKSYWLEPGATINEKIQPYGMEGTRKVKMSVSSLAGLKVSSYIDQLLQYPHGCVEQTTSAAFPQLFLNQFMELTLDQKKHAADHVQQAINKLQSFQLRDGGFSYWPGDNEASDYASSYVGHFLIEAKNNAYQVPEDMLKSWYAYQSKLARNYSRDLYKNKSQYYDYNDYEFIHAYRLYTLSLYGKPDWSAMNRLNALDGRSDMTTWCLAGAYALGDKKDIATKIISGLKETIGVYRDDYISYGSNNRDEAIIALVLTGLDRRSDASKILSKISKRITNRSYLSTQEMGMLLLAASKINSFNKASSEMKFSYEWNGDKKDINSKYSVYDVDFKSEESQAFHFTNNSSIAVSVDIIQSGKSVSVAETNISKVIKIQVSYVDKNGKPVDLDKLIAGADVEAQIRVAHDGSLGALHNLALTTVFPSGFEINNSRIGGLNSIHNKIAYQDFRDDRIMHYFNLNTSEVLNVSIPLTAVYAGTYLAPEMYCSAMYDPTAYARVRSGSVRISPSK</sequence>
<dbReference type="InterPro" id="IPR011625">
    <property type="entry name" value="A2M_N_BRD"/>
</dbReference>
<dbReference type="Pfam" id="PF01835">
    <property type="entry name" value="MG2"/>
    <property type="match status" value="1"/>
</dbReference>
<organism evidence="5 6">
    <name type="scientific">Candidatus Defluviibacterium haderslevense</name>
    <dbReference type="NCBI Taxonomy" id="2981993"/>
    <lineage>
        <taxon>Bacteria</taxon>
        <taxon>Pseudomonadati</taxon>
        <taxon>Bacteroidota</taxon>
        <taxon>Saprospiria</taxon>
        <taxon>Saprospirales</taxon>
        <taxon>Saprospiraceae</taxon>
        <taxon>Candidatus Defluviibacterium</taxon>
    </lineage>
</organism>
<gene>
    <name evidence="5" type="ORF">IPO85_19860</name>
</gene>
<feature type="domain" description="Alpha-2-macroglobulin" evidence="4">
    <location>
        <begin position="1191"/>
        <end position="1279"/>
    </location>
</feature>
<dbReference type="Pfam" id="PF17962">
    <property type="entry name" value="bMG6"/>
    <property type="match status" value="1"/>
</dbReference>
<reference evidence="5 6" key="1">
    <citation type="submission" date="2020-10" db="EMBL/GenBank/DDBJ databases">
        <title>Connecting structure to function with the recovery of over 1000 high-quality activated sludge metagenome-assembled genomes encoding full-length rRNA genes using long-read sequencing.</title>
        <authorList>
            <person name="Singleton C.M."/>
            <person name="Petriglieri F."/>
            <person name="Kristensen J.M."/>
            <person name="Kirkegaard R.H."/>
            <person name="Michaelsen T.Y."/>
            <person name="Andersen M.H."/>
            <person name="Karst S.M."/>
            <person name="Dueholm M.S."/>
            <person name="Nielsen P.H."/>
            <person name="Albertsen M."/>
        </authorList>
    </citation>
    <scope>NUCLEOTIDE SEQUENCE [LARGE SCALE GENOMIC DNA]</scope>
    <source>
        <strain evidence="5">Ribe_18-Q3-R11-54_BAT3C.373</strain>
    </source>
</reference>
<comment type="caution">
    <text evidence="5">The sequence shown here is derived from an EMBL/GenBank/DDBJ whole genome shotgun (WGS) entry which is preliminary data.</text>
</comment>